<accession>A0A2P2MBP2</accession>
<organism evidence="1">
    <name type="scientific">Rhizophora mucronata</name>
    <name type="common">Asiatic mangrove</name>
    <dbReference type="NCBI Taxonomy" id="61149"/>
    <lineage>
        <taxon>Eukaryota</taxon>
        <taxon>Viridiplantae</taxon>
        <taxon>Streptophyta</taxon>
        <taxon>Embryophyta</taxon>
        <taxon>Tracheophyta</taxon>
        <taxon>Spermatophyta</taxon>
        <taxon>Magnoliopsida</taxon>
        <taxon>eudicotyledons</taxon>
        <taxon>Gunneridae</taxon>
        <taxon>Pentapetalae</taxon>
        <taxon>rosids</taxon>
        <taxon>fabids</taxon>
        <taxon>Malpighiales</taxon>
        <taxon>Rhizophoraceae</taxon>
        <taxon>Rhizophora</taxon>
    </lineage>
</organism>
<reference evidence="1" key="1">
    <citation type="submission" date="2018-02" db="EMBL/GenBank/DDBJ databases">
        <title>Rhizophora mucronata_Transcriptome.</title>
        <authorList>
            <person name="Meera S.P."/>
            <person name="Sreeshan A."/>
            <person name="Augustine A."/>
        </authorList>
    </citation>
    <scope>NUCLEOTIDE SEQUENCE</scope>
    <source>
        <tissue evidence="1">Leaf</tissue>
    </source>
</reference>
<name>A0A2P2MBP2_RHIMU</name>
<sequence length="30" mass="3447">MLSTNLNLSIQLKSVKLLLLRYCKLTVLMP</sequence>
<protein>
    <submittedName>
        <fullName evidence="1">Uncharacterized protein</fullName>
    </submittedName>
</protein>
<dbReference type="EMBL" id="GGEC01047146">
    <property type="protein sequence ID" value="MBX27630.1"/>
    <property type="molecule type" value="Transcribed_RNA"/>
</dbReference>
<proteinExistence type="predicted"/>
<evidence type="ECO:0000313" key="1">
    <source>
        <dbReference type="EMBL" id="MBX27630.1"/>
    </source>
</evidence>
<dbReference type="AlphaFoldDB" id="A0A2P2MBP2"/>